<gene>
    <name evidence="1" type="ORF">GCM10011588_53640</name>
</gene>
<comment type="caution">
    <text evidence="1">The sequence shown here is derived from an EMBL/GenBank/DDBJ whole genome shotgun (WGS) entry which is preliminary data.</text>
</comment>
<reference evidence="1" key="2">
    <citation type="submission" date="2020-09" db="EMBL/GenBank/DDBJ databases">
        <authorList>
            <person name="Sun Q."/>
            <person name="Zhou Y."/>
        </authorList>
    </citation>
    <scope>NUCLEOTIDE SEQUENCE</scope>
    <source>
        <strain evidence="1">CGMCC 4.3508</strain>
    </source>
</reference>
<organism evidence="1 2">
    <name type="scientific">Nocardia jinanensis</name>
    <dbReference type="NCBI Taxonomy" id="382504"/>
    <lineage>
        <taxon>Bacteria</taxon>
        <taxon>Bacillati</taxon>
        <taxon>Actinomycetota</taxon>
        <taxon>Actinomycetes</taxon>
        <taxon>Mycobacteriales</taxon>
        <taxon>Nocardiaceae</taxon>
        <taxon>Nocardia</taxon>
    </lineage>
</organism>
<proteinExistence type="predicted"/>
<protein>
    <submittedName>
        <fullName evidence="1">Uncharacterized protein</fullName>
    </submittedName>
</protein>
<reference evidence="1" key="1">
    <citation type="journal article" date="2014" name="Int. J. Syst. Evol. Microbiol.">
        <title>Complete genome sequence of Corynebacterium casei LMG S-19264T (=DSM 44701T), isolated from a smear-ripened cheese.</title>
        <authorList>
            <consortium name="US DOE Joint Genome Institute (JGI-PGF)"/>
            <person name="Walter F."/>
            <person name="Albersmeier A."/>
            <person name="Kalinowski J."/>
            <person name="Ruckert C."/>
        </authorList>
    </citation>
    <scope>NUCLEOTIDE SEQUENCE</scope>
    <source>
        <strain evidence="1">CGMCC 4.3508</strain>
    </source>
</reference>
<dbReference type="AlphaFoldDB" id="A0A917RU96"/>
<accession>A0A917RU96</accession>
<name>A0A917RU96_9NOCA</name>
<evidence type="ECO:0000313" key="1">
    <source>
        <dbReference type="EMBL" id="GGL32080.1"/>
    </source>
</evidence>
<dbReference type="EMBL" id="BMMH01000013">
    <property type="protein sequence ID" value="GGL32080.1"/>
    <property type="molecule type" value="Genomic_DNA"/>
</dbReference>
<sequence length="89" mass="9851">MAVVVGRYPDPGCRSAVVSTASARVRGEQSRTQPLGLTLFEAGDRRVGERFRSRGSHYAEPGGLTGYTRYFYSACRPGNYVYARLSEVR</sequence>
<keyword evidence="2" id="KW-1185">Reference proteome</keyword>
<evidence type="ECO:0000313" key="2">
    <source>
        <dbReference type="Proteomes" id="UP000638263"/>
    </source>
</evidence>
<dbReference type="Proteomes" id="UP000638263">
    <property type="component" value="Unassembled WGS sequence"/>
</dbReference>